<feature type="chain" id="PRO_5043803222" evidence="4">
    <location>
        <begin position="17"/>
        <end position="657"/>
    </location>
</feature>
<evidence type="ECO:0000256" key="2">
    <source>
        <dbReference type="ARBA" id="ARBA00023157"/>
    </source>
</evidence>
<dbReference type="InterPro" id="IPR032942">
    <property type="entry name" value="BPI/LBP/Plunc"/>
</dbReference>
<evidence type="ECO:0000256" key="3">
    <source>
        <dbReference type="SAM" id="MobiDB-lite"/>
    </source>
</evidence>
<feature type="compositionally biased region" description="Low complexity" evidence="3">
    <location>
        <begin position="239"/>
        <end position="260"/>
    </location>
</feature>
<evidence type="ECO:0000313" key="5">
    <source>
        <dbReference type="EnsemblMetazoa" id="PPA12642.1"/>
    </source>
</evidence>
<protein>
    <submittedName>
        <fullName evidence="5">Uncharacterized protein</fullName>
    </submittedName>
</protein>
<dbReference type="Gene3D" id="3.15.20.10">
    <property type="entry name" value="Bactericidal permeability-increasing protein, domain 2"/>
    <property type="match status" value="1"/>
</dbReference>
<evidence type="ECO:0000256" key="4">
    <source>
        <dbReference type="SAM" id="SignalP"/>
    </source>
</evidence>
<dbReference type="InterPro" id="IPR001124">
    <property type="entry name" value="Lipid-bd_serum_glycop_C"/>
</dbReference>
<keyword evidence="2" id="KW-1015">Disulfide bond</keyword>
<dbReference type="AlphaFoldDB" id="A0A2A6CRT4"/>
<dbReference type="OrthoDB" id="5776980at2759"/>
<dbReference type="GO" id="GO:0005615">
    <property type="term" value="C:extracellular space"/>
    <property type="evidence" value="ECO:0000318"/>
    <property type="project" value="GO_Central"/>
</dbReference>
<dbReference type="InterPro" id="IPR017942">
    <property type="entry name" value="Lipid-bd_serum_glycop_N"/>
</dbReference>
<dbReference type="SMART" id="SM00329">
    <property type="entry name" value="BPI2"/>
    <property type="match status" value="1"/>
</dbReference>
<sequence length="657" mass="73351">MRLPLLLCVLVGFVATQNEEDLEEPETLNSGISVRINQKTIDYVAPLAAEALHHLLENASVPTIEIAVLTITGHIHEFHRPIIHGHFVKDKGVHARVTIPRAKIEGAARVALGFLYYNERIKLTIENATVTIEMHFSRDPKANLMKKEHCSINEPRLTAEFDGRGINWFRTFIENKIVEAVRDVVCQIALDAIVFLGETNIMPDGSIGPPPTTEAGPDEVLDTIVDFALDLCTPENLEEGGTTEATTTTEDPSLPTTPWTPSPWSVDLTLRYLPKFTDEHVTFGLDGGVTYDWNLPNVERPPPMSPYLLGKKMLGVIISDYVPNTFFAHIYEQRIGEVEFDVATEDVPMALRTVAKMICADCHVVGRCKLARQPQVEIYKEGGVSVVMAGSISIVLLNNKRNRTYEILDATAHMHITLQPVVQNNKIFGDVKLTAVKVEIKKLGVATVLAKPLEKFVGFVVQKIVWPALRRKLRFALHSRGVQLPQMCGVQLHNLSVVYAHRAIILQTDARYDWQLFVNKFKKYVNMKVASVQLGKFLLHFHQFLQHFIAFGDQSLSRSLQWRAEEEGKVVLVRKGDEEVPSEWAEEGSMKRVEMDDDASEGSTNRLDVLDNEGGIDTVEEGLEMGWGAATDTVDDVSQNDVGTDTVDDVERIPVPA</sequence>
<dbReference type="PANTHER" id="PTHR10504:SF136">
    <property type="entry name" value="NOSE RESISTANT TO FLUOXETINE PROTEIN 5"/>
    <property type="match status" value="1"/>
</dbReference>
<keyword evidence="6" id="KW-1185">Reference proteome</keyword>
<keyword evidence="4" id="KW-0732">Signal</keyword>
<feature type="signal peptide" evidence="4">
    <location>
        <begin position="1"/>
        <end position="16"/>
    </location>
</feature>
<feature type="region of interest" description="Disordered" evidence="3">
    <location>
        <begin position="631"/>
        <end position="657"/>
    </location>
</feature>
<dbReference type="GO" id="GO:0008289">
    <property type="term" value="F:lipid binding"/>
    <property type="evidence" value="ECO:0007669"/>
    <property type="project" value="InterPro"/>
</dbReference>
<feature type="region of interest" description="Disordered" evidence="3">
    <location>
        <begin position="593"/>
        <end position="613"/>
    </location>
</feature>
<proteinExistence type="inferred from homology"/>
<dbReference type="SUPFAM" id="SSF55394">
    <property type="entry name" value="Bactericidal permeability-increasing protein, BPI"/>
    <property type="match status" value="2"/>
</dbReference>
<feature type="region of interest" description="Disordered" evidence="3">
    <location>
        <begin position="237"/>
        <end position="260"/>
    </location>
</feature>
<dbReference type="Gene3D" id="3.15.10.10">
    <property type="entry name" value="Bactericidal permeability-increasing protein, domain 1"/>
    <property type="match status" value="1"/>
</dbReference>
<evidence type="ECO:0000256" key="1">
    <source>
        <dbReference type="ARBA" id="ARBA00007292"/>
    </source>
</evidence>
<dbReference type="PANTHER" id="PTHR10504">
    <property type="entry name" value="BACTERICIDAL PERMEABILITY-INCREASING BPI PROTEIN-RELATED"/>
    <property type="match status" value="1"/>
</dbReference>
<accession>A0A2A6CRT4</accession>
<dbReference type="Proteomes" id="UP000005239">
    <property type="component" value="Unassembled WGS sequence"/>
</dbReference>
<dbReference type="InterPro" id="IPR017943">
    <property type="entry name" value="Bactericidal_perm-incr_a/b_dom"/>
</dbReference>
<organism evidence="5 6">
    <name type="scientific">Pristionchus pacificus</name>
    <name type="common">Parasitic nematode worm</name>
    <dbReference type="NCBI Taxonomy" id="54126"/>
    <lineage>
        <taxon>Eukaryota</taxon>
        <taxon>Metazoa</taxon>
        <taxon>Ecdysozoa</taxon>
        <taxon>Nematoda</taxon>
        <taxon>Chromadorea</taxon>
        <taxon>Rhabditida</taxon>
        <taxon>Rhabditina</taxon>
        <taxon>Diplogasteromorpha</taxon>
        <taxon>Diplogasteroidea</taxon>
        <taxon>Neodiplogasteridae</taxon>
        <taxon>Pristionchus</taxon>
    </lineage>
</organism>
<comment type="similarity">
    <text evidence="1">Belongs to the BPI/LBP/Plunc superfamily. BPI/LBP family.</text>
</comment>
<gene>
    <name evidence="5" type="primary">WBGene00102196</name>
</gene>
<dbReference type="EnsemblMetazoa" id="PPA12642.1">
    <property type="protein sequence ID" value="PPA12642.1"/>
    <property type="gene ID" value="WBGene00102196"/>
</dbReference>
<evidence type="ECO:0000313" key="6">
    <source>
        <dbReference type="Proteomes" id="UP000005239"/>
    </source>
</evidence>
<dbReference type="Pfam" id="PF02886">
    <property type="entry name" value="LBP_BPI_CETP_C"/>
    <property type="match status" value="1"/>
</dbReference>
<dbReference type="SMART" id="SM00328">
    <property type="entry name" value="BPI1"/>
    <property type="match status" value="1"/>
</dbReference>
<reference evidence="5" key="2">
    <citation type="submission" date="2022-06" db="UniProtKB">
        <authorList>
            <consortium name="EnsemblMetazoa"/>
        </authorList>
    </citation>
    <scope>IDENTIFICATION</scope>
    <source>
        <strain evidence="5">PS312</strain>
    </source>
</reference>
<name>A0A2A6CRT4_PRIPA</name>
<reference evidence="6" key="1">
    <citation type="journal article" date="2008" name="Nat. Genet.">
        <title>The Pristionchus pacificus genome provides a unique perspective on nematode lifestyle and parasitism.</title>
        <authorList>
            <person name="Dieterich C."/>
            <person name="Clifton S.W."/>
            <person name="Schuster L.N."/>
            <person name="Chinwalla A."/>
            <person name="Delehaunty K."/>
            <person name="Dinkelacker I."/>
            <person name="Fulton L."/>
            <person name="Fulton R."/>
            <person name="Godfrey J."/>
            <person name="Minx P."/>
            <person name="Mitreva M."/>
            <person name="Roeseler W."/>
            <person name="Tian H."/>
            <person name="Witte H."/>
            <person name="Yang S.P."/>
            <person name="Wilson R.K."/>
            <person name="Sommer R.J."/>
        </authorList>
    </citation>
    <scope>NUCLEOTIDE SEQUENCE [LARGE SCALE GENOMIC DNA]</scope>
    <source>
        <strain evidence="6">PS312</strain>
    </source>
</reference>
<accession>A0A8R1YHW0</accession>